<dbReference type="GO" id="GO:0006450">
    <property type="term" value="P:regulation of translational fidelity"/>
    <property type="evidence" value="ECO:0007669"/>
    <property type="project" value="InterPro"/>
</dbReference>
<sequence length="93" mass="10485">MITKDEVEHVGWLARIEIDDADAEDYAVKLSSVLDYFGQLDEVDTEGVEPTYHVADIMNVFREDVVTPSLDQKDVLKNTAAEKDGYIKAPRII</sequence>
<dbReference type="EMBL" id="JRHO01000014">
    <property type="protein sequence ID" value="KGK98427.1"/>
    <property type="molecule type" value="Genomic_DNA"/>
</dbReference>
<keyword evidence="1" id="KW-0547">Nucleotide-binding</keyword>
<evidence type="ECO:0000313" key="3">
    <source>
        <dbReference type="Proteomes" id="UP000029859"/>
    </source>
</evidence>
<keyword evidence="3" id="KW-1185">Reference proteome</keyword>
<dbReference type="Gene3D" id="1.10.20.60">
    <property type="entry name" value="Glu-tRNAGln amidotransferase C subunit, N-terminal domain"/>
    <property type="match status" value="1"/>
</dbReference>
<comment type="subunit">
    <text evidence="1">Heterotrimer of A, B and C subunits.</text>
</comment>
<comment type="catalytic activity">
    <reaction evidence="1">
        <text>L-aspartyl-tRNA(Asn) + L-glutamine + ATP + H2O = L-asparaginyl-tRNA(Asn) + L-glutamate + ADP + phosphate + 2 H(+)</text>
        <dbReference type="Rhea" id="RHEA:14513"/>
        <dbReference type="Rhea" id="RHEA-COMP:9674"/>
        <dbReference type="Rhea" id="RHEA-COMP:9677"/>
        <dbReference type="ChEBI" id="CHEBI:15377"/>
        <dbReference type="ChEBI" id="CHEBI:15378"/>
        <dbReference type="ChEBI" id="CHEBI:29985"/>
        <dbReference type="ChEBI" id="CHEBI:30616"/>
        <dbReference type="ChEBI" id="CHEBI:43474"/>
        <dbReference type="ChEBI" id="CHEBI:58359"/>
        <dbReference type="ChEBI" id="CHEBI:78515"/>
        <dbReference type="ChEBI" id="CHEBI:78516"/>
        <dbReference type="ChEBI" id="CHEBI:456216"/>
    </reaction>
</comment>
<evidence type="ECO:0000256" key="1">
    <source>
        <dbReference type="HAMAP-Rule" id="MF_00122"/>
    </source>
</evidence>
<dbReference type="InterPro" id="IPR003837">
    <property type="entry name" value="GatC"/>
</dbReference>
<dbReference type="Pfam" id="PF02686">
    <property type="entry name" value="GatC"/>
    <property type="match status" value="1"/>
</dbReference>
<keyword evidence="1" id="KW-0067">ATP-binding</keyword>
<comment type="caution">
    <text evidence="2">The sequence shown here is derived from an EMBL/GenBank/DDBJ whole genome shotgun (WGS) entry which is preliminary data.</text>
</comment>
<dbReference type="SUPFAM" id="SSF141000">
    <property type="entry name" value="Glu-tRNAGln amidotransferase C subunit"/>
    <property type="match status" value="1"/>
</dbReference>
<comment type="catalytic activity">
    <reaction evidence="1">
        <text>L-glutamyl-tRNA(Gln) + L-glutamine + ATP + H2O = L-glutaminyl-tRNA(Gln) + L-glutamate + ADP + phosphate + H(+)</text>
        <dbReference type="Rhea" id="RHEA:17521"/>
        <dbReference type="Rhea" id="RHEA-COMP:9681"/>
        <dbReference type="Rhea" id="RHEA-COMP:9684"/>
        <dbReference type="ChEBI" id="CHEBI:15377"/>
        <dbReference type="ChEBI" id="CHEBI:15378"/>
        <dbReference type="ChEBI" id="CHEBI:29985"/>
        <dbReference type="ChEBI" id="CHEBI:30616"/>
        <dbReference type="ChEBI" id="CHEBI:43474"/>
        <dbReference type="ChEBI" id="CHEBI:58359"/>
        <dbReference type="ChEBI" id="CHEBI:78520"/>
        <dbReference type="ChEBI" id="CHEBI:78521"/>
        <dbReference type="ChEBI" id="CHEBI:456216"/>
    </reaction>
</comment>
<organism evidence="2 3">
    <name type="scientific">Methanococcoides methylutens</name>
    <dbReference type="NCBI Taxonomy" id="2226"/>
    <lineage>
        <taxon>Archaea</taxon>
        <taxon>Methanobacteriati</taxon>
        <taxon>Methanobacteriota</taxon>
        <taxon>Stenosarchaea group</taxon>
        <taxon>Methanomicrobia</taxon>
        <taxon>Methanosarcinales</taxon>
        <taxon>Methanosarcinaceae</taxon>
        <taxon>Methanococcoides</taxon>
    </lineage>
</organism>
<keyword evidence="2" id="KW-0808">Transferase</keyword>
<gene>
    <name evidence="1" type="primary">gatC</name>
    <name evidence="2" type="ORF">LI82_12050</name>
</gene>
<comment type="function">
    <text evidence="1">Allows the formation of correctly charged Asn-tRNA(Asn) or Gln-tRNA(Gln) through the transamidation of misacylated Asp-tRNA(Asn) or Glu-tRNA(Gln) in organisms which lack either or both of asparaginyl-tRNA or glutaminyl-tRNA synthetases. The reaction takes place in the presence of glutamine and ATP through an activated phospho-Asp-tRNA(Asn) or phospho-Glu-tRNA(Gln).</text>
</comment>
<dbReference type="GO" id="GO:0050566">
    <property type="term" value="F:asparaginyl-tRNA synthase (glutamine-hydrolyzing) activity"/>
    <property type="evidence" value="ECO:0007669"/>
    <property type="project" value="RHEA"/>
</dbReference>
<dbReference type="GO" id="GO:0005524">
    <property type="term" value="F:ATP binding"/>
    <property type="evidence" value="ECO:0007669"/>
    <property type="project" value="UniProtKB-KW"/>
</dbReference>
<dbReference type="GO" id="GO:0050567">
    <property type="term" value="F:glutaminyl-tRNA synthase (glutamine-hydrolyzing) activity"/>
    <property type="evidence" value="ECO:0007669"/>
    <property type="project" value="UniProtKB-UniRule"/>
</dbReference>
<dbReference type="HAMAP" id="MF_00122">
    <property type="entry name" value="GatC"/>
    <property type="match status" value="1"/>
</dbReference>
<proteinExistence type="inferred from homology"/>
<keyword evidence="1" id="KW-0436">Ligase</keyword>
<keyword evidence="1" id="KW-0648">Protein biosynthesis</keyword>
<reference evidence="2 3" key="1">
    <citation type="submission" date="2014-09" db="EMBL/GenBank/DDBJ databases">
        <title>Draft genome sequence of an obligately methylotrophic methanogen, Methanococcoides methylutens, isolated from marine sediment.</title>
        <authorList>
            <person name="Guan Y."/>
            <person name="Ngugi D.K."/>
            <person name="Blom J."/>
            <person name="Ali S."/>
            <person name="Ferry J.G."/>
            <person name="Stingl U."/>
        </authorList>
    </citation>
    <scope>NUCLEOTIDE SEQUENCE [LARGE SCALE GENOMIC DNA]</scope>
    <source>
        <strain evidence="2 3">DSM 2657</strain>
    </source>
</reference>
<dbReference type="EC" id="6.3.5.-" evidence="1"/>
<dbReference type="RefSeq" id="WP_048195898.1">
    <property type="nucleotide sequence ID" value="NZ_CAAGSM010000004.1"/>
</dbReference>
<protein>
    <recommendedName>
        <fullName evidence="1">Aspartyl/glutamyl-tRNA(Asn/Gln) amidotransferase subunit C</fullName>
        <shortName evidence="1">Asp/Glu-ADT subunit C</shortName>
        <ecNumber evidence="1">6.3.5.-</ecNumber>
    </recommendedName>
</protein>
<name>A0A099SZV6_METMT</name>
<comment type="similarity">
    <text evidence="1">Belongs to the GatC family.</text>
</comment>
<accession>A0A099SZV6</accession>
<dbReference type="AlphaFoldDB" id="A0A099SZV6"/>
<dbReference type="PANTHER" id="PTHR15004">
    <property type="entry name" value="GLUTAMYL-TRNA(GLN) AMIDOTRANSFERASE SUBUNIT C, MITOCHONDRIAL"/>
    <property type="match status" value="1"/>
</dbReference>
<dbReference type="NCBIfam" id="TIGR00135">
    <property type="entry name" value="gatC"/>
    <property type="match status" value="1"/>
</dbReference>
<evidence type="ECO:0000313" key="2">
    <source>
        <dbReference type="EMBL" id="KGK98427.1"/>
    </source>
</evidence>
<dbReference type="GO" id="GO:0070681">
    <property type="term" value="P:glutaminyl-tRNAGln biosynthesis via transamidation"/>
    <property type="evidence" value="ECO:0007669"/>
    <property type="project" value="TreeGrafter"/>
</dbReference>
<dbReference type="PANTHER" id="PTHR15004:SF0">
    <property type="entry name" value="GLUTAMYL-TRNA(GLN) AMIDOTRANSFERASE SUBUNIT C, MITOCHONDRIAL"/>
    <property type="match status" value="1"/>
</dbReference>
<dbReference type="GO" id="GO:0016740">
    <property type="term" value="F:transferase activity"/>
    <property type="evidence" value="ECO:0007669"/>
    <property type="project" value="UniProtKB-KW"/>
</dbReference>
<dbReference type="OrthoDB" id="15210at2157"/>
<dbReference type="Proteomes" id="UP000029859">
    <property type="component" value="Unassembled WGS sequence"/>
</dbReference>
<dbReference type="InterPro" id="IPR036113">
    <property type="entry name" value="Asp/Glu-ADT_sf_sub_c"/>
</dbReference>
<dbReference type="GO" id="GO:0006412">
    <property type="term" value="P:translation"/>
    <property type="evidence" value="ECO:0007669"/>
    <property type="project" value="UniProtKB-UniRule"/>
</dbReference>